<feature type="compositionally biased region" description="Low complexity" evidence="1">
    <location>
        <begin position="132"/>
        <end position="144"/>
    </location>
</feature>
<feature type="region of interest" description="Disordered" evidence="1">
    <location>
        <begin position="181"/>
        <end position="201"/>
    </location>
</feature>
<dbReference type="KEGG" id="cvr:CHLNCDRAFT_134246"/>
<dbReference type="Pfam" id="PF04194">
    <property type="entry name" value="PDCD2_C"/>
    <property type="match status" value="1"/>
</dbReference>
<dbReference type="RefSeq" id="XP_005847398.1">
    <property type="nucleotide sequence ID" value="XM_005847336.1"/>
</dbReference>
<reference evidence="3 4" key="1">
    <citation type="journal article" date="2010" name="Plant Cell">
        <title>The Chlorella variabilis NC64A genome reveals adaptation to photosymbiosis, coevolution with viruses, and cryptic sex.</title>
        <authorList>
            <person name="Blanc G."/>
            <person name="Duncan G."/>
            <person name="Agarkova I."/>
            <person name="Borodovsky M."/>
            <person name="Gurnon J."/>
            <person name="Kuo A."/>
            <person name="Lindquist E."/>
            <person name="Lucas S."/>
            <person name="Pangilinan J."/>
            <person name="Polle J."/>
            <person name="Salamov A."/>
            <person name="Terry A."/>
            <person name="Yamada T."/>
            <person name="Dunigan D.D."/>
            <person name="Grigoriev I.V."/>
            <person name="Claverie J.M."/>
            <person name="Van Etten J.L."/>
        </authorList>
    </citation>
    <scope>NUCLEOTIDE SEQUENCE [LARGE SCALE GENOMIC DNA]</scope>
    <source>
        <strain evidence="3 4">NC64A</strain>
    </source>
</reference>
<sequence length="384" mass="38829">MRQAVGAAASGQADDTQAARFLYLFCCTAEGCGKLPDCWRALRVVVPDSKPAGSSGSPALPPTQQEPPAAAAAAQAPAAAADNWGVGATDDWGVGDSSDWGDGGEAPGAPAAAFDFGDLNAALDAMGSAPAAAKAPAPNKQARATGQALSGSRAAPVYDAARPCLPAFYLYAQPESQCTARSGCGSSSSSSKQSHADQEHLRQLAARYEQEEAAALSAAAAGNGASSAAACAPSVEGGPESWGGEGYEEDTVLALPGGKRARVGAAFFKFTKQLARCPDQCARYSFGGRPLWPGSQGPPAPEPCGACGGPRTFEVQLMTPVIPALAESAEWLRAGGAAASAALLQPADSWEWLTVCINTCRASCCASAGSPHLVAEEVVLVNEE</sequence>
<feature type="compositionally biased region" description="Low complexity" evidence="1">
    <location>
        <begin position="49"/>
        <end position="58"/>
    </location>
</feature>
<organism evidence="4">
    <name type="scientific">Chlorella variabilis</name>
    <name type="common">Green alga</name>
    <dbReference type="NCBI Taxonomy" id="554065"/>
    <lineage>
        <taxon>Eukaryota</taxon>
        <taxon>Viridiplantae</taxon>
        <taxon>Chlorophyta</taxon>
        <taxon>core chlorophytes</taxon>
        <taxon>Trebouxiophyceae</taxon>
        <taxon>Chlorellales</taxon>
        <taxon>Chlorellaceae</taxon>
        <taxon>Chlorella clade</taxon>
        <taxon>Chlorella</taxon>
    </lineage>
</organism>
<evidence type="ECO:0000259" key="2">
    <source>
        <dbReference type="Pfam" id="PF04194"/>
    </source>
</evidence>
<dbReference type="InterPro" id="IPR007320">
    <property type="entry name" value="PDCD2_C"/>
</dbReference>
<evidence type="ECO:0000313" key="3">
    <source>
        <dbReference type="EMBL" id="EFN55296.1"/>
    </source>
</evidence>
<dbReference type="OrthoDB" id="514101at2759"/>
<dbReference type="AlphaFoldDB" id="E1ZFL1"/>
<feature type="region of interest" description="Disordered" evidence="1">
    <location>
        <begin position="132"/>
        <end position="153"/>
    </location>
</feature>
<dbReference type="PANTHER" id="PTHR47762:SF2">
    <property type="entry name" value="OS04G0640800 PROTEIN"/>
    <property type="match status" value="1"/>
</dbReference>
<gene>
    <name evidence="3" type="ORF">CHLNCDRAFT_134246</name>
</gene>
<evidence type="ECO:0000313" key="4">
    <source>
        <dbReference type="Proteomes" id="UP000008141"/>
    </source>
</evidence>
<proteinExistence type="predicted"/>
<dbReference type="eggNOG" id="KOG2061">
    <property type="taxonomic scope" value="Eukaryota"/>
</dbReference>
<dbReference type="Proteomes" id="UP000008141">
    <property type="component" value="Unassembled WGS sequence"/>
</dbReference>
<feature type="compositionally biased region" description="Low complexity" evidence="1">
    <location>
        <begin position="182"/>
        <end position="191"/>
    </location>
</feature>
<keyword evidence="4" id="KW-1185">Reference proteome</keyword>
<feature type="region of interest" description="Disordered" evidence="1">
    <location>
        <begin position="49"/>
        <end position="77"/>
    </location>
</feature>
<accession>E1ZFL1</accession>
<dbReference type="OMA" id="WAGEEYE"/>
<protein>
    <recommendedName>
        <fullName evidence="2">Programmed cell death protein 2 C-terminal domain-containing protein</fullName>
    </recommendedName>
</protein>
<evidence type="ECO:0000256" key="1">
    <source>
        <dbReference type="SAM" id="MobiDB-lite"/>
    </source>
</evidence>
<dbReference type="EMBL" id="GL433845">
    <property type="protein sequence ID" value="EFN55296.1"/>
    <property type="molecule type" value="Genomic_DNA"/>
</dbReference>
<name>E1ZFL1_CHLVA</name>
<dbReference type="PANTHER" id="PTHR47762">
    <property type="entry name" value="OSJNBB0079B02.4 PROTEIN"/>
    <property type="match status" value="1"/>
</dbReference>
<dbReference type="InParanoid" id="E1ZFL1"/>
<feature type="domain" description="Programmed cell death protein 2 C-terminal" evidence="2">
    <location>
        <begin position="266"/>
        <end position="382"/>
    </location>
</feature>
<feature type="compositionally biased region" description="Low complexity" evidence="1">
    <location>
        <begin position="66"/>
        <end position="77"/>
    </location>
</feature>
<dbReference type="GeneID" id="17354653"/>
<dbReference type="GO" id="GO:0005737">
    <property type="term" value="C:cytoplasm"/>
    <property type="evidence" value="ECO:0007669"/>
    <property type="project" value="InterPro"/>
</dbReference>